<comment type="caution">
    <text evidence="2">The sequence shown here is derived from an EMBL/GenBank/DDBJ whole genome shotgun (WGS) entry which is preliminary data.</text>
</comment>
<protein>
    <submittedName>
        <fullName evidence="2">5784_t:CDS:1</fullName>
    </submittedName>
</protein>
<evidence type="ECO:0000313" key="3">
    <source>
        <dbReference type="Proteomes" id="UP000789901"/>
    </source>
</evidence>
<sequence>MKIIADQEGMGKEETEAQDKKKNEKGVKNKEYNPEELLQDLLVICSALFQKISCGKEEIMGAKKDRSTEEKDEMIKSKNLVETDDASCEVIDEFNSRKEGKMEILPIEPKEIMDDEALEFLLEIIEEYFCLIAHEDCPSEAQEEEAMDLNKKDKKVTCLDSSENNEFDNRKTWTSEPRKEKKETVLTGTEEIVDDETQEENNHRALMEDEEESTEWWHNSRRPLNGDTLDCACEACMKKGPLERHTKFWNVEKDEDRFEKALADQDESLKVEVKDTKVLVVQKFRRKVLASENQRVTYLGSKQDRVQKNFEAVDESENNHIQPEDQFRRTIVRSVDIESDSVILVGKIVHDKVSGDLHESYKEAFRNVKWDKNGEVVTSEVGDVRKCMKAIYTEIVKLLFDPGGRESVSNNILRP</sequence>
<evidence type="ECO:0000313" key="2">
    <source>
        <dbReference type="EMBL" id="CAG8632044.1"/>
    </source>
</evidence>
<accession>A0ABN7UMB5</accession>
<dbReference type="Proteomes" id="UP000789901">
    <property type="component" value="Unassembled WGS sequence"/>
</dbReference>
<feature type="compositionally biased region" description="Basic and acidic residues" evidence="1">
    <location>
        <begin position="167"/>
        <end position="184"/>
    </location>
</feature>
<name>A0ABN7UMB5_GIGMA</name>
<feature type="region of interest" description="Disordered" evidence="1">
    <location>
        <begin position="164"/>
        <end position="187"/>
    </location>
</feature>
<keyword evidence="3" id="KW-1185">Reference proteome</keyword>
<feature type="region of interest" description="Disordered" evidence="1">
    <location>
        <begin position="1"/>
        <end position="29"/>
    </location>
</feature>
<organism evidence="2 3">
    <name type="scientific">Gigaspora margarita</name>
    <dbReference type="NCBI Taxonomy" id="4874"/>
    <lineage>
        <taxon>Eukaryota</taxon>
        <taxon>Fungi</taxon>
        <taxon>Fungi incertae sedis</taxon>
        <taxon>Mucoromycota</taxon>
        <taxon>Glomeromycotina</taxon>
        <taxon>Glomeromycetes</taxon>
        <taxon>Diversisporales</taxon>
        <taxon>Gigasporaceae</taxon>
        <taxon>Gigaspora</taxon>
    </lineage>
</organism>
<gene>
    <name evidence="2" type="ORF">GMARGA_LOCUS8385</name>
</gene>
<proteinExistence type="predicted"/>
<feature type="compositionally biased region" description="Basic and acidic residues" evidence="1">
    <location>
        <begin position="9"/>
        <end position="29"/>
    </location>
</feature>
<evidence type="ECO:0000256" key="1">
    <source>
        <dbReference type="SAM" id="MobiDB-lite"/>
    </source>
</evidence>
<reference evidence="2 3" key="1">
    <citation type="submission" date="2021-06" db="EMBL/GenBank/DDBJ databases">
        <authorList>
            <person name="Kallberg Y."/>
            <person name="Tangrot J."/>
            <person name="Rosling A."/>
        </authorList>
    </citation>
    <scope>NUCLEOTIDE SEQUENCE [LARGE SCALE GENOMIC DNA]</scope>
    <source>
        <strain evidence="2 3">120-4 pot B 10/14</strain>
    </source>
</reference>
<dbReference type="EMBL" id="CAJVQB010004296">
    <property type="protein sequence ID" value="CAG8632044.1"/>
    <property type="molecule type" value="Genomic_DNA"/>
</dbReference>